<dbReference type="Gene3D" id="1.10.10.60">
    <property type="entry name" value="Homeodomain-like"/>
    <property type="match status" value="2"/>
</dbReference>
<dbReference type="STRING" id="995034.SAMN05216219_1200"/>
<dbReference type="PROSITE" id="PS01124">
    <property type="entry name" value="HTH_ARAC_FAMILY_2"/>
    <property type="match status" value="1"/>
</dbReference>
<dbReference type="InterPro" id="IPR009057">
    <property type="entry name" value="Homeodomain-like_sf"/>
</dbReference>
<accession>A0A1I5A623</accession>
<dbReference type="GO" id="GO:0043565">
    <property type="term" value="F:sequence-specific DNA binding"/>
    <property type="evidence" value="ECO:0007669"/>
    <property type="project" value="InterPro"/>
</dbReference>
<dbReference type="GO" id="GO:0003700">
    <property type="term" value="F:DNA-binding transcription factor activity"/>
    <property type="evidence" value="ECO:0007669"/>
    <property type="project" value="InterPro"/>
</dbReference>
<evidence type="ECO:0000313" key="5">
    <source>
        <dbReference type="EMBL" id="SFN57856.1"/>
    </source>
</evidence>
<name>A0A1I5A623_9MICO</name>
<organism evidence="5 6">
    <name type="scientific">Mycetocola miduiensis</name>
    <dbReference type="NCBI Taxonomy" id="995034"/>
    <lineage>
        <taxon>Bacteria</taxon>
        <taxon>Bacillati</taxon>
        <taxon>Actinomycetota</taxon>
        <taxon>Actinomycetes</taxon>
        <taxon>Micrococcales</taxon>
        <taxon>Microbacteriaceae</taxon>
        <taxon>Mycetocola</taxon>
    </lineage>
</organism>
<dbReference type="EMBL" id="FOVM01000003">
    <property type="protein sequence ID" value="SFN57856.1"/>
    <property type="molecule type" value="Genomic_DNA"/>
</dbReference>
<dbReference type="InterPro" id="IPR018060">
    <property type="entry name" value="HTH_AraC"/>
</dbReference>
<dbReference type="InterPro" id="IPR050204">
    <property type="entry name" value="AraC_XylS_family_regulators"/>
</dbReference>
<dbReference type="RefSeq" id="WP_090709737.1">
    <property type="nucleotide sequence ID" value="NZ_FOVM01000003.1"/>
</dbReference>
<evidence type="ECO:0000259" key="4">
    <source>
        <dbReference type="PROSITE" id="PS01124"/>
    </source>
</evidence>
<dbReference type="OrthoDB" id="2559672at2"/>
<dbReference type="SUPFAM" id="SSF46689">
    <property type="entry name" value="Homeodomain-like"/>
    <property type="match status" value="1"/>
</dbReference>
<dbReference type="SMART" id="SM00342">
    <property type="entry name" value="HTH_ARAC"/>
    <property type="match status" value="1"/>
</dbReference>
<sequence>MEYLQREPSGVLAGVVRSLWLVRGQAQQSLERIFPMPFVHLIVNLSGPYRATDPLSGVTAEPLTAVFCSGLQRHFTLSENPSALFNLGAVLEPDAVGRLGLDPAEITGRVVNVESVLPDVAGFRQTTLAAADLDPAAGPGSGDDLLDALHAALVLSLRDDAPDLVVRRAVAVISADPSRSVASVAEECNLSHKSLIGRFRRATGVTPKFYATVVRFHRLIDELPLGDDVPWAELAAATGYYDQSHVIRTFKTFTGFTPQDYYRIARTHGRESTRFVPVG</sequence>
<protein>
    <submittedName>
        <fullName evidence="5">Transcriptional regulator, AraC family</fullName>
    </submittedName>
</protein>
<dbReference type="PANTHER" id="PTHR46796:SF15">
    <property type="entry name" value="BLL1074 PROTEIN"/>
    <property type="match status" value="1"/>
</dbReference>
<dbReference type="InterPro" id="IPR046532">
    <property type="entry name" value="DUF6597"/>
</dbReference>
<evidence type="ECO:0000256" key="3">
    <source>
        <dbReference type="ARBA" id="ARBA00023163"/>
    </source>
</evidence>
<keyword evidence="6" id="KW-1185">Reference proteome</keyword>
<dbReference type="Pfam" id="PF12833">
    <property type="entry name" value="HTH_18"/>
    <property type="match status" value="1"/>
</dbReference>
<feature type="domain" description="HTH araC/xylS-type" evidence="4">
    <location>
        <begin position="163"/>
        <end position="264"/>
    </location>
</feature>
<dbReference type="Proteomes" id="UP000198867">
    <property type="component" value="Unassembled WGS sequence"/>
</dbReference>
<evidence type="ECO:0000313" key="6">
    <source>
        <dbReference type="Proteomes" id="UP000198867"/>
    </source>
</evidence>
<dbReference type="Pfam" id="PF20240">
    <property type="entry name" value="DUF6597"/>
    <property type="match status" value="1"/>
</dbReference>
<evidence type="ECO:0000256" key="1">
    <source>
        <dbReference type="ARBA" id="ARBA00023015"/>
    </source>
</evidence>
<gene>
    <name evidence="5" type="ORF">SAMN05216219_1200</name>
</gene>
<dbReference type="PANTHER" id="PTHR46796">
    <property type="entry name" value="HTH-TYPE TRANSCRIPTIONAL ACTIVATOR RHAS-RELATED"/>
    <property type="match status" value="1"/>
</dbReference>
<evidence type="ECO:0000256" key="2">
    <source>
        <dbReference type="ARBA" id="ARBA00023125"/>
    </source>
</evidence>
<keyword evidence="2" id="KW-0238">DNA-binding</keyword>
<keyword evidence="1" id="KW-0805">Transcription regulation</keyword>
<dbReference type="AlphaFoldDB" id="A0A1I5A623"/>
<keyword evidence="3" id="KW-0804">Transcription</keyword>
<proteinExistence type="predicted"/>
<reference evidence="6" key="1">
    <citation type="submission" date="2016-10" db="EMBL/GenBank/DDBJ databases">
        <authorList>
            <person name="Varghese N."/>
            <person name="Submissions S."/>
        </authorList>
    </citation>
    <scope>NUCLEOTIDE SEQUENCE [LARGE SCALE GENOMIC DNA]</scope>
    <source>
        <strain evidence="6">CGMCC 1.11101</strain>
    </source>
</reference>